<dbReference type="PANTHER" id="PTHR43491">
    <property type="entry name" value="UDP-N-ACETYL-D-MANNOSAMINE DEHYDROGENASE"/>
    <property type="match status" value="1"/>
</dbReference>
<dbReference type="InterPro" id="IPR001732">
    <property type="entry name" value="UDP-Glc/GDP-Man_DH_N"/>
</dbReference>
<dbReference type="Pfam" id="PF00984">
    <property type="entry name" value="UDPG_MGDP_dh"/>
    <property type="match status" value="1"/>
</dbReference>
<dbReference type="InterPro" id="IPR014026">
    <property type="entry name" value="UDP-Glc/GDP-Man_DH_dimer"/>
</dbReference>
<dbReference type="InterPro" id="IPR008927">
    <property type="entry name" value="6-PGluconate_DH-like_C_sf"/>
</dbReference>
<dbReference type="KEGG" id="vai:BU251_00395"/>
<dbReference type="GO" id="GO:0051287">
    <property type="term" value="F:NAD binding"/>
    <property type="evidence" value="ECO:0007669"/>
    <property type="project" value="InterPro"/>
</dbReference>
<evidence type="ECO:0000256" key="1">
    <source>
        <dbReference type="ARBA" id="ARBA00023002"/>
    </source>
</evidence>
<dbReference type="PIRSF" id="PIRSF500136">
    <property type="entry name" value="UDP_ManNAc_DH"/>
    <property type="match status" value="1"/>
</dbReference>
<dbReference type="SMART" id="SM00984">
    <property type="entry name" value="UDPG_MGDP_dh_C"/>
    <property type="match status" value="1"/>
</dbReference>
<proteinExistence type="inferred from homology"/>
<dbReference type="NCBIfam" id="TIGR03026">
    <property type="entry name" value="NDP-sugDHase"/>
    <property type="match status" value="1"/>
</dbReference>
<dbReference type="SUPFAM" id="SSF51735">
    <property type="entry name" value="NAD(P)-binding Rossmann-fold domains"/>
    <property type="match status" value="1"/>
</dbReference>
<dbReference type="GO" id="GO:0016616">
    <property type="term" value="F:oxidoreductase activity, acting on the CH-OH group of donors, NAD or NADP as acceptor"/>
    <property type="evidence" value="ECO:0007669"/>
    <property type="project" value="InterPro"/>
</dbReference>
<dbReference type="InterPro" id="IPR028359">
    <property type="entry name" value="UDP_ManNAc/GlcNAc_DH"/>
</dbReference>
<protein>
    <submittedName>
        <fullName evidence="5">UDP-N-acetyl-D-glucosamine dehydrogenase</fullName>
    </submittedName>
</protein>
<evidence type="ECO:0000256" key="3">
    <source>
        <dbReference type="PIRNR" id="PIRNR000124"/>
    </source>
</evidence>
<dbReference type="RefSeq" id="WP_128698940.1">
    <property type="nucleotide sequence ID" value="NZ_CP019384.1"/>
</dbReference>
<sequence length="430" mass="47396">MDLIKKIKERKVRSAVIGLGYVGLPLAVEFAKAGIEVVGIDLDASKVDAIRRKKSYIQDVSSSEVADLVSRGLLSATTAYTALSGVDTVNICVPTPLRKTKEPDISYIVQSAEQIARYLKKGQLIILESTTYPGTTEEVLLPMFEAKGFKAGRDFYLAFSPERVDPGNRKYQTRNIPKVVGGVTPACTAAARALYEQAVDTVYPVSSTRVAETVKLLENTFRSVNIGLVNELALMCHKMDIDVWEVIDAARTKPFGFMAFYPGPGLGGHCIPIDPLYLSWKARVYGFEARFIELAAQVNGAMPEYVVARVADALNARGKSIQGARILILGVAYKKNVGDYRESPAFDVMEELLHKGAKVAYSDPFVPSFEHMQLKMKSSRLAPAMLKRADCVVIVTDHDCFDHQMIVKHARLIVDTRHAVKVRSPKVVKL</sequence>
<gene>
    <name evidence="5" type="ORF">BU251_00395</name>
</gene>
<dbReference type="EMBL" id="CP019384">
    <property type="protein sequence ID" value="QAT16306.1"/>
    <property type="molecule type" value="Genomic_DNA"/>
</dbReference>
<organism evidence="5 6">
    <name type="scientific">Velamenicoccus archaeovorus</name>
    <dbReference type="NCBI Taxonomy" id="1930593"/>
    <lineage>
        <taxon>Bacteria</taxon>
        <taxon>Pseudomonadati</taxon>
        <taxon>Candidatus Omnitrophota</taxon>
        <taxon>Candidatus Velamenicoccus</taxon>
    </lineage>
</organism>
<name>A0A410P2D5_VELA1</name>
<dbReference type="GO" id="GO:0000271">
    <property type="term" value="P:polysaccharide biosynthetic process"/>
    <property type="evidence" value="ECO:0007669"/>
    <property type="project" value="InterPro"/>
</dbReference>
<dbReference type="Proteomes" id="UP000287243">
    <property type="component" value="Chromosome"/>
</dbReference>
<dbReference type="PIRSF" id="PIRSF000124">
    <property type="entry name" value="UDPglc_GDPman_dh"/>
    <property type="match status" value="1"/>
</dbReference>
<accession>A0A410P2D5</accession>
<dbReference type="InterPro" id="IPR036291">
    <property type="entry name" value="NAD(P)-bd_dom_sf"/>
</dbReference>
<feature type="domain" description="UDP-glucose/GDP-mannose dehydrogenase C-terminal" evidence="4">
    <location>
        <begin position="327"/>
        <end position="422"/>
    </location>
</feature>
<dbReference type="InterPro" id="IPR036220">
    <property type="entry name" value="UDP-Glc/GDP-Man_DH_C_sf"/>
</dbReference>
<comment type="similarity">
    <text evidence="3">Belongs to the UDP-glucose/GDP-mannose dehydrogenase family.</text>
</comment>
<keyword evidence="2" id="KW-0520">NAD</keyword>
<dbReference type="SUPFAM" id="SSF52413">
    <property type="entry name" value="UDP-glucose/GDP-mannose dehydrogenase C-terminal domain"/>
    <property type="match status" value="1"/>
</dbReference>
<dbReference type="OrthoDB" id="9803238at2"/>
<evidence type="ECO:0000313" key="5">
    <source>
        <dbReference type="EMBL" id="QAT16306.1"/>
    </source>
</evidence>
<dbReference type="Pfam" id="PF03721">
    <property type="entry name" value="UDPG_MGDP_dh_N"/>
    <property type="match status" value="1"/>
</dbReference>
<dbReference type="InterPro" id="IPR017476">
    <property type="entry name" value="UDP-Glc/GDP-Man"/>
</dbReference>
<evidence type="ECO:0000259" key="4">
    <source>
        <dbReference type="SMART" id="SM00984"/>
    </source>
</evidence>
<dbReference type="PANTHER" id="PTHR43491:SF1">
    <property type="entry name" value="UDP-N-ACETYL-D-MANNOSAMINE DEHYDROGENASE"/>
    <property type="match status" value="1"/>
</dbReference>
<dbReference type="AlphaFoldDB" id="A0A410P2D5"/>
<dbReference type="InterPro" id="IPR014027">
    <property type="entry name" value="UDP-Glc/GDP-Man_DH_C"/>
</dbReference>
<dbReference type="Pfam" id="PF03720">
    <property type="entry name" value="UDPG_MGDP_dh_C"/>
    <property type="match status" value="1"/>
</dbReference>
<evidence type="ECO:0000256" key="2">
    <source>
        <dbReference type="ARBA" id="ARBA00023027"/>
    </source>
</evidence>
<keyword evidence="6" id="KW-1185">Reference proteome</keyword>
<keyword evidence="1" id="KW-0560">Oxidoreductase</keyword>
<evidence type="ECO:0000313" key="6">
    <source>
        <dbReference type="Proteomes" id="UP000287243"/>
    </source>
</evidence>
<reference evidence="5 6" key="1">
    <citation type="submission" date="2017-01" db="EMBL/GenBank/DDBJ databases">
        <title>First insights into the biology of 'candidatus Vampirococcus archaeovorus'.</title>
        <authorList>
            <person name="Kizina J."/>
            <person name="Jordan S."/>
            <person name="Stueber K."/>
            <person name="Reinhardt R."/>
            <person name="Harder J."/>
        </authorList>
    </citation>
    <scope>NUCLEOTIDE SEQUENCE [LARGE SCALE GENOMIC DNA]</scope>
    <source>
        <strain evidence="5 6">LiM</strain>
    </source>
</reference>
<dbReference type="GO" id="GO:0016628">
    <property type="term" value="F:oxidoreductase activity, acting on the CH-CH group of donors, NAD or NADP as acceptor"/>
    <property type="evidence" value="ECO:0007669"/>
    <property type="project" value="InterPro"/>
</dbReference>
<dbReference type="Gene3D" id="3.40.50.720">
    <property type="entry name" value="NAD(P)-binding Rossmann-like Domain"/>
    <property type="match status" value="2"/>
</dbReference>
<dbReference type="SUPFAM" id="SSF48179">
    <property type="entry name" value="6-phosphogluconate dehydrogenase C-terminal domain-like"/>
    <property type="match status" value="1"/>
</dbReference>